<keyword evidence="2" id="KW-1185">Reference proteome</keyword>
<reference evidence="1" key="1">
    <citation type="submission" date="2021-06" db="EMBL/GenBank/DDBJ databases">
        <authorList>
            <person name="Kallberg Y."/>
            <person name="Tangrot J."/>
            <person name="Rosling A."/>
        </authorList>
    </citation>
    <scope>NUCLEOTIDE SEQUENCE</scope>
    <source>
        <strain evidence="1">28 12/20/2015</strain>
    </source>
</reference>
<protein>
    <submittedName>
        <fullName evidence="1">17393_t:CDS:1</fullName>
    </submittedName>
</protein>
<comment type="caution">
    <text evidence="1">The sequence shown here is derived from an EMBL/GenBank/DDBJ whole genome shotgun (WGS) entry which is preliminary data.</text>
</comment>
<sequence length="221" mass="24734">DLGLSDFERAGEVELVSPYDFYLAKSGRKSGDDTKFKELLSLLEKAKADKKTVFIPVNDAKSPDGGGKHWSLLVYEGTKFYHFDSAGGMNYKYVEDTVKDLLRQLGAPESHINKENKAIVKKHDILQGDDYNCGVAVIAFTERIVKNGGQNRYIERIEVEAKDELTVKKTFSELDKKKILAKARETFGEHTKGTDNYDKGGIGDIEVKNKEDEKTSTNAES</sequence>
<gene>
    <name evidence="1" type="ORF">SPELUC_LOCUS16363</name>
</gene>
<name>A0ACA9R7B6_9GLOM</name>
<feature type="non-terminal residue" evidence="1">
    <location>
        <position position="221"/>
    </location>
</feature>
<feature type="non-terminal residue" evidence="1">
    <location>
        <position position="1"/>
    </location>
</feature>
<accession>A0ACA9R7B6</accession>
<evidence type="ECO:0000313" key="2">
    <source>
        <dbReference type="Proteomes" id="UP000789366"/>
    </source>
</evidence>
<evidence type="ECO:0000313" key="1">
    <source>
        <dbReference type="EMBL" id="CAG8780294.1"/>
    </source>
</evidence>
<organism evidence="1 2">
    <name type="scientific">Cetraspora pellucida</name>
    <dbReference type="NCBI Taxonomy" id="1433469"/>
    <lineage>
        <taxon>Eukaryota</taxon>
        <taxon>Fungi</taxon>
        <taxon>Fungi incertae sedis</taxon>
        <taxon>Mucoromycota</taxon>
        <taxon>Glomeromycotina</taxon>
        <taxon>Glomeromycetes</taxon>
        <taxon>Diversisporales</taxon>
        <taxon>Gigasporaceae</taxon>
        <taxon>Cetraspora</taxon>
    </lineage>
</organism>
<dbReference type="EMBL" id="CAJVPW010060004">
    <property type="protein sequence ID" value="CAG8780294.1"/>
    <property type="molecule type" value="Genomic_DNA"/>
</dbReference>
<proteinExistence type="predicted"/>
<dbReference type="Proteomes" id="UP000789366">
    <property type="component" value="Unassembled WGS sequence"/>
</dbReference>